<dbReference type="PANTHER" id="PTHR15598:SF5">
    <property type="entry name" value="ENHANCER OF MRNA-DECAPPING PROTEIN 4"/>
    <property type="match status" value="1"/>
</dbReference>
<organism evidence="8 9">
    <name type="scientific">Botryotinia fuckeliana (strain T4)</name>
    <name type="common">Noble rot fungus</name>
    <name type="synonym">Botrytis cinerea</name>
    <dbReference type="NCBI Taxonomy" id="999810"/>
    <lineage>
        <taxon>Eukaryota</taxon>
        <taxon>Fungi</taxon>
        <taxon>Dikarya</taxon>
        <taxon>Ascomycota</taxon>
        <taxon>Pezizomycotina</taxon>
        <taxon>Leotiomycetes</taxon>
        <taxon>Helotiales</taxon>
        <taxon>Sclerotiniaceae</taxon>
        <taxon>Botrytis</taxon>
    </lineage>
</organism>
<feature type="compositionally biased region" description="Polar residues" evidence="6">
    <location>
        <begin position="191"/>
        <end position="203"/>
    </location>
</feature>
<feature type="compositionally biased region" description="Low complexity" evidence="6">
    <location>
        <begin position="1117"/>
        <end position="1127"/>
    </location>
</feature>
<dbReference type="SUPFAM" id="SSF50978">
    <property type="entry name" value="WD40 repeat-like"/>
    <property type="match status" value="1"/>
</dbReference>
<dbReference type="InParanoid" id="G2Y3X7"/>
<evidence type="ECO:0000259" key="7">
    <source>
        <dbReference type="Pfam" id="PF24106"/>
    </source>
</evidence>
<reference evidence="9" key="1">
    <citation type="journal article" date="2011" name="PLoS Genet.">
        <title>Genomic analysis of the necrotrophic fungal pathogens Sclerotinia sclerotiorum and Botrytis cinerea.</title>
        <authorList>
            <person name="Amselem J."/>
            <person name="Cuomo C.A."/>
            <person name="van Kan J.A."/>
            <person name="Viaud M."/>
            <person name="Benito E.P."/>
            <person name="Couloux A."/>
            <person name="Coutinho P.M."/>
            <person name="de Vries R.P."/>
            <person name="Dyer P.S."/>
            <person name="Fillinger S."/>
            <person name="Fournier E."/>
            <person name="Gout L."/>
            <person name="Hahn M."/>
            <person name="Kohn L."/>
            <person name="Lapalu N."/>
            <person name="Plummer K.M."/>
            <person name="Pradier J.M."/>
            <person name="Quevillon E."/>
            <person name="Sharon A."/>
            <person name="Simon A."/>
            <person name="ten Have A."/>
            <person name="Tudzynski B."/>
            <person name="Tudzynski P."/>
            <person name="Wincker P."/>
            <person name="Andrew M."/>
            <person name="Anthouard V."/>
            <person name="Beever R.E."/>
            <person name="Beffa R."/>
            <person name="Benoit I."/>
            <person name="Bouzid O."/>
            <person name="Brault B."/>
            <person name="Chen Z."/>
            <person name="Choquer M."/>
            <person name="Collemare J."/>
            <person name="Cotton P."/>
            <person name="Danchin E.G."/>
            <person name="Da Silva C."/>
            <person name="Gautier A."/>
            <person name="Giraud C."/>
            <person name="Giraud T."/>
            <person name="Gonzalez C."/>
            <person name="Grossetete S."/>
            <person name="Guldener U."/>
            <person name="Henrissat B."/>
            <person name="Howlett B.J."/>
            <person name="Kodira C."/>
            <person name="Kretschmer M."/>
            <person name="Lappartient A."/>
            <person name="Leroch M."/>
            <person name="Levis C."/>
            <person name="Mauceli E."/>
            <person name="Neuveglise C."/>
            <person name="Oeser B."/>
            <person name="Pearson M."/>
            <person name="Poulain J."/>
            <person name="Poussereau N."/>
            <person name="Quesneville H."/>
            <person name="Rascle C."/>
            <person name="Schumacher J."/>
            <person name="Segurens B."/>
            <person name="Sexton A."/>
            <person name="Silva E."/>
            <person name="Sirven C."/>
            <person name="Soanes D.M."/>
            <person name="Talbot N.J."/>
            <person name="Templeton M."/>
            <person name="Yandava C."/>
            <person name="Yarden O."/>
            <person name="Zeng Q."/>
            <person name="Rollins J.A."/>
            <person name="Lebrun M.H."/>
            <person name="Dickman M."/>
        </authorList>
    </citation>
    <scope>NUCLEOTIDE SEQUENCE [LARGE SCALE GENOMIC DNA]</scope>
    <source>
        <strain evidence="9">T4</strain>
    </source>
</reference>
<feature type="compositionally biased region" description="Basic and acidic residues" evidence="6">
    <location>
        <begin position="357"/>
        <end position="373"/>
    </location>
</feature>
<dbReference type="FunFam" id="2.130.10.10:FF:000817">
    <property type="entry name" value="WGS project CABT00000000 data, contig 2.15"/>
    <property type="match status" value="1"/>
</dbReference>
<evidence type="ECO:0000256" key="6">
    <source>
        <dbReference type="SAM" id="MobiDB-lite"/>
    </source>
</evidence>
<evidence type="ECO:0000313" key="9">
    <source>
        <dbReference type="Proteomes" id="UP000008177"/>
    </source>
</evidence>
<feature type="region of interest" description="Disordered" evidence="6">
    <location>
        <begin position="188"/>
        <end position="223"/>
    </location>
</feature>
<evidence type="ECO:0000256" key="4">
    <source>
        <dbReference type="ARBA" id="ARBA00022574"/>
    </source>
</evidence>
<sequence length="1597" mass="174438">MSGYPTGSGGNDGRGLDSLFAQLRQQQNQSQQPQQPQQQAAPVHLEPSYNYYNNNNNSGFFGQNQQLPPHYQQPSVSSPLPTPPVHGQQPHHSSSIMSPVETPHGEPRFANPVGTSTNDNRTSSLLNLLKFSQPSASKSNNQAAPIGTPLPPSRESSMSFGGNSDVLGQVSAGNRGGQDLLAALMGGAQQKPVSTPQMTQTSPQFANASQQQSGSSFAAATSPPADTQAYLLRLLNQPKPPQTGNESPHLNTEKVLSPQSKANSSLDDVGDLAQTLEDTKIDMDMSMMGSAAFEGRIDRPLSKENITPQPRNNQGLFTYVNPFEELAASSPRNRTPKATMGGSSSSNVPAPAFQILKRQDSSDNKRKMDERSSNDSPGQVFSKRKLGSPAVSSGPPTPLPDGRTQLEALIGIGAPSPASASNGKGKETVSHALEEVGDVVDNQVQEALARAEKEATTSEIEKDLRSMLAAETETQFEDRAQVAATAIKKVLDQDETVLDDLPTPIANEVKEIIDDAANGHIADSWESADAAEDAPPNYDETVVKVFNFPMKPWTSITIKNSEEGRPSFRDEIIMDIARLKKEFDQIDRTLVTASSNFIVYGMSKNGGIRIIRQADGKDSRLFTETHDRIFNVSTSSAPADLKETIIGTGISGTVYWAIVKDGEGDFIEENHPEMHGFALPPIQTPDNESAGGVLKTRARKSSNHPEFFAVGRGKSIQIIYPSVIMKNSFLKNGKERIVDTDRYLAHRSLKVNTGKAGKDFTFSEDDTTIVSLDKAGRVKFWDVRPLTQIPEDELHQKAPPVEIKEPLTTLITTPATEKSWPTSVLFVDKLRPYQKGGPLRYMIVGMKQNHTLQLWDLALGKPVQEIHLPHSKESDAVCSVLYHPATGVIVVGHPTRNSIYFLHLSAPKYNLPRTVTQAEYVEKLAANDSSVSKPDSTAVVSGMREYSFASKGNLRSLDILQNPASPPARGEPITLFELYAMHSKGVTCLTIKQADLGWDVNNKCISAVVADRVGAVTIDTLKEISTVPIASESGEPAPEPSPAPVPTPTRIIQRPATKDSSPKETKKAAQAEPSSSVPKAEEKAEKKEAPVALANGSLAGASGTDNKPEKKKRRKANSNSESLSNSSQTKNIATDNNLSSRNNTTSRASMNTIPDVGSSSSLSAPGLTEEVLKEIEGRVSGEVKKLLNDSFNTLDQRIKDDRRTQTAVADAKQDAVLRLVSSTLTDNMEESLKRIVNGALENSIVPSIENITLKTVDQRVAPAIVTHLNQSLPRELQKVLPDAVNKVMQQPQLLKLMSETLAKSVSFPFEEQFATLLNNSITPAFTQLAVNTSQRVAADVHRQAQEQIGNIERQRHADSLKIEQLTQLVHGLTETISSMAAAQSDFQAQFLRVQQRDRQGSSHRASPGIGHNSSRPSVSSALAAPPVVEEKSPQELEYEEMFKHIQAPMQEGRFEDAVVRWLQTGREQEFFARYFCRFSPKFITELSPLLLLSLGAIITIELTDDLMNQRLAWTETILNSFQIKMVSGYLDDQVADLVPKIMNIYIQRLEHLFMRITNVAPADPLLKQLSQMVSTANRILELYRERPSSRHMAGFSQ</sequence>
<evidence type="ECO:0000256" key="3">
    <source>
        <dbReference type="ARBA" id="ARBA00022490"/>
    </source>
</evidence>
<feature type="compositionally biased region" description="Gly residues" evidence="6">
    <location>
        <begin position="1"/>
        <end position="13"/>
    </location>
</feature>
<feature type="region of interest" description="Disordered" evidence="6">
    <location>
        <begin position="1"/>
        <end position="121"/>
    </location>
</feature>
<feature type="compositionally biased region" description="Polar residues" evidence="6">
    <location>
        <begin position="133"/>
        <end position="143"/>
    </location>
</feature>
<proteinExistence type="inferred from homology"/>
<dbReference type="Gene3D" id="2.130.10.10">
    <property type="entry name" value="YVTN repeat-like/Quinoprotein amine dehydrogenase"/>
    <property type="match status" value="1"/>
</dbReference>
<dbReference type="InterPro" id="IPR055393">
    <property type="entry name" value="Beta-prop_EDC4L"/>
</dbReference>
<dbReference type="STRING" id="999810.G2Y3X7"/>
<name>G2Y3X7_BOTF4</name>
<accession>G2Y3X7</accession>
<dbReference type="GO" id="GO:0000932">
    <property type="term" value="C:P-body"/>
    <property type="evidence" value="ECO:0007669"/>
    <property type="project" value="UniProtKB-SubCell"/>
</dbReference>
<dbReference type="OrthoDB" id="21128at2759"/>
<dbReference type="eggNOG" id="ENOG502R9YM">
    <property type="taxonomic scope" value="Eukaryota"/>
</dbReference>
<feature type="compositionally biased region" description="Polar residues" evidence="6">
    <location>
        <begin position="1411"/>
        <end position="1420"/>
    </location>
</feature>
<dbReference type="EMBL" id="FQ790286">
    <property type="protein sequence ID" value="CCD47367.1"/>
    <property type="molecule type" value="Genomic_DNA"/>
</dbReference>
<keyword evidence="4" id="KW-0853">WD repeat</keyword>
<evidence type="ECO:0000256" key="5">
    <source>
        <dbReference type="ARBA" id="ARBA00022737"/>
    </source>
</evidence>
<feature type="domain" description="EDC4-like protein pdc1 beta-propeller" evidence="7">
    <location>
        <begin position="560"/>
        <end position="907"/>
    </location>
</feature>
<keyword evidence="3" id="KW-0963">Cytoplasm</keyword>
<feature type="compositionally biased region" description="Basic and acidic residues" evidence="6">
    <location>
        <begin position="1079"/>
        <end position="1089"/>
    </location>
</feature>
<feature type="region of interest" description="Disordered" evidence="6">
    <location>
        <begin position="133"/>
        <end position="173"/>
    </location>
</feature>
<comment type="subcellular location">
    <subcellularLocation>
        <location evidence="1">Cytoplasm</location>
        <location evidence="1">P-body</location>
    </subcellularLocation>
</comment>
<protein>
    <recommendedName>
        <fullName evidence="7">EDC4-like protein pdc1 beta-propeller domain-containing protein</fullName>
    </recommendedName>
</protein>
<feature type="region of interest" description="Disordered" evidence="6">
    <location>
        <begin position="1397"/>
        <end position="1425"/>
    </location>
</feature>
<feature type="compositionally biased region" description="Low complexity" evidence="6">
    <location>
        <begin position="1090"/>
        <end position="1103"/>
    </location>
</feature>
<evidence type="ECO:0000313" key="8">
    <source>
        <dbReference type="EMBL" id="CCD47367.1"/>
    </source>
</evidence>
<feature type="compositionally biased region" description="Low complexity" evidence="6">
    <location>
        <begin position="204"/>
        <end position="222"/>
    </location>
</feature>
<keyword evidence="5" id="KW-0677">Repeat</keyword>
<dbReference type="InterPro" id="IPR045152">
    <property type="entry name" value="EDC4-like"/>
</dbReference>
<dbReference type="InterPro" id="IPR015943">
    <property type="entry name" value="WD40/YVTN_repeat-like_dom_sf"/>
</dbReference>
<gene>
    <name evidence="8" type="ORF">BofuT4P2000047001</name>
</gene>
<dbReference type="Pfam" id="PF24106">
    <property type="entry name" value="Beta-prop_EDC4L"/>
    <property type="match status" value="1"/>
</dbReference>
<feature type="compositionally biased region" description="Pro residues" evidence="6">
    <location>
        <begin position="1037"/>
        <end position="1047"/>
    </location>
</feature>
<evidence type="ECO:0000256" key="1">
    <source>
        <dbReference type="ARBA" id="ARBA00004201"/>
    </source>
</evidence>
<dbReference type="InterPro" id="IPR036322">
    <property type="entry name" value="WD40_repeat_dom_sf"/>
</dbReference>
<feature type="compositionally biased region" description="Low complexity" evidence="6">
    <location>
        <begin position="1134"/>
        <end position="1152"/>
    </location>
</feature>
<dbReference type="GO" id="GO:0031087">
    <property type="term" value="P:deadenylation-independent decapping of nuclear-transcribed mRNA"/>
    <property type="evidence" value="ECO:0007669"/>
    <property type="project" value="InterPro"/>
</dbReference>
<feature type="region of interest" description="Disordered" evidence="6">
    <location>
        <begin position="327"/>
        <end position="403"/>
    </location>
</feature>
<comment type="similarity">
    <text evidence="2">Belongs to the WD repeat EDC4 family.</text>
</comment>
<feature type="compositionally biased region" description="Basic and acidic residues" evidence="6">
    <location>
        <begin position="1056"/>
        <end position="1069"/>
    </location>
</feature>
<feature type="compositionally biased region" description="Low complexity" evidence="6">
    <location>
        <begin position="21"/>
        <end position="66"/>
    </location>
</feature>
<dbReference type="Proteomes" id="UP000008177">
    <property type="component" value="Unplaced contigs"/>
</dbReference>
<feature type="region of interest" description="Disordered" evidence="6">
    <location>
        <begin position="1029"/>
        <end position="1164"/>
    </location>
</feature>
<dbReference type="PANTHER" id="PTHR15598">
    <property type="entry name" value="ENHANCER OF MRNA-DECAPPING PROTEIN 4"/>
    <property type="match status" value="1"/>
</dbReference>
<evidence type="ECO:0000256" key="2">
    <source>
        <dbReference type="ARBA" id="ARBA00009639"/>
    </source>
</evidence>
<dbReference type="HOGENOM" id="CLU_003635_0_0_1"/>